<feature type="binding site" evidence="12">
    <location>
        <position position="143"/>
    </location>
    <ligand>
        <name>D-threo-isocitrate</name>
        <dbReference type="ChEBI" id="CHEBI:15562"/>
    </ligand>
</feature>
<dbReference type="Pfam" id="PF00180">
    <property type="entry name" value="Iso_dh"/>
    <property type="match status" value="1"/>
</dbReference>
<feature type="binding site" evidence="13">
    <location>
        <begin position="344"/>
        <end position="350"/>
    </location>
    <ligand>
        <name>NADP(+)</name>
        <dbReference type="ChEBI" id="CHEBI:58349"/>
    </ligand>
</feature>
<evidence type="ECO:0000256" key="8">
    <source>
        <dbReference type="ARBA" id="ARBA00022857"/>
    </source>
</evidence>
<evidence type="ECO:0000256" key="1">
    <source>
        <dbReference type="ARBA" id="ARBA00001936"/>
    </source>
</evidence>
<evidence type="ECO:0000256" key="6">
    <source>
        <dbReference type="ARBA" id="ARBA00022723"/>
    </source>
</evidence>
<feature type="binding site" evidence="13">
    <location>
        <position position="396"/>
    </location>
    <ligand>
        <name>NADP(+)</name>
        <dbReference type="ChEBI" id="CHEBI:58349"/>
    </ligand>
</feature>
<feature type="site" description="Critical for catalysis" evidence="15">
    <location>
        <position position="220"/>
    </location>
</feature>
<dbReference type="InterPro" id="IPR004439">
    <property type="entry name" value="Isocitrate_DH_NADP_dimer_prok"/>
</dbReference>
<feature type="modified residue" description="N6-succinyllysine" evidence="16">
    <location>
        <position position="232"/>
    </location>
</feature>
<dbReference type="PANTHER" id="PTHR43504:SF1">
    <property type="entry name" value="ISOCITRATE DEHYDROGENASE [NADP]"/>
    <property type="match status" value="1"/>
</dbReference>
<feature type="modified residue" description="N6-acetyllysine" evidence="16">
    <location>
        <position position="132"/>
    </location>
</feature>
<protein>
    <recommendedName>
        <fullName evidence="17">Isocitrate dehydrogenase [NADP]</fullName>
        <ecNumber evidence="17">1.1.1.42</ecNumber>
    </recommendedName>
</protein>
<evidence type="ECO:0000256" key="4">
    <source>
        <dbReference type="ARBA" id="ARBA00022435"/>
    </source>
</evidence>
<evidence type="ECO:0000256" key="10">
    <source>
        <dbReference type="ARBA" id="ARBA00023211"/>
    </source>
</evidence>
<evidence type="ECO:0000256" key="14">
    <source>
        <dbReference type="PIRSR" id="PIRSR604439-3"/>
    </source>
</evidence>
<dbReference type="GO" id="GO:0000287">
    <property type="term" value="F:magnesium ion binding"/>
    <property type="evidence" value="ECO:0007669"/>
    <property type="project" value="InterPro"/>
</dbReference>
<feature type="binding site" evidence="13">
    <location>
        <position position="357"/>
    </location>
    <ligand>
        <name>NADP(+)</name>
        <dbReference type="ChEBI" id="CHEBI:58349"/>
    </ligand>
</feature>
<dbReference type="PANTHER" id="PTHR43504">
    <property type="entry name" value="ISOCITRATE DEHYDROGENASE [NADP]"/>
    <property type="match status" value="1"/>
</dbReference>
<comment type="similarity">
    <text evidence="2">Belongs to the isocitrate and isopropylmalate dehydrogenases family.</text>
</comment>
<sequence>MPEQKITIKNGKLTVPDKPTIPFIEGDGTGPDIWRASKLVFDAAVEKAYGGKKQLVWKEVLAGEKAYKQTNNWLPNDTLDAFREYLVGIKGPLTTPVGGGIRSLNVALRQELDLYACVRPVRYYDGVPSPVKHPELTDMVIFRENTEDIYAGIEYMNGTPQAQKMLEFLQDEMGVKKLRFPDSSSFGIKPVSKEGTERLVRAAIKYALENKLPSVTIVHKGNIMKFTEGAFKTWGYELAEKEFGPKVFTWAQYDKIVAKQGVEVAEALQKQAVEQGKLIIKDSIADAFLQQILLRPSEYSVVATLNLNGDYVSDALAAIVGGIGIAPGANINYLTGHAIFEATHGTAPKYANQDKVNPGSVILSGVMMLEYMGWKEAAALINKGLEAAIASKRVTYDFERQMEGATLLKTSEFAQEIVKNM</sequence>
<comment type="subunit">
    <text evidence="3">Homodimer.</text>
</comment>
<keyword evidence="6 17" id="KW-0479">Metal-binding</keyword>
<feature type="binding site" evidence="12">
    <location>
        <position position="119"/>
    </location>
    <ligand>
        <name>D-threo-isocitrate</name>
        <dbReference type="ChEBI" id="CHEBI:15562"/>
    </ligand>
</feature>
<gene>
    <name evidence="19" type="primary">icd</name>
    <name evidence="19" type="ORF">I2I01_18755</name>
</gene>
<dbReference type="GO" id="GO:0006097">
    <property type="term" value="P:glyoxylate cycle"/>
    <property type="evidence" value="ECO:0007669"/>
    <property type="project" value="UniProtKB-KW"/>
</dbReference>
<evidence type="ECO:0000256" key="5">
    <source>
        <dbReference type="ARBA" id="ARBA00022532"/>
    </source>
</evidence>
<keyword evidence="4 17" id="KW-0329">Glyoxylate bypass</keyword>
<keyword evidence="10 14" id="KW-0464">Manganese</keyword>
<feature type="modified residue" description="N6-succinyllysine" evidence="16">
    <location>
        <position position="90"/>
    </location>
</feature>
<dbReference type="EMBL" id="JADQDP010000004">
    <property type="protein sequence ID" value="MBF9143693.1"/>
    <property type="molecule type" value="Genomic_DNA"/>
</dbReference>
<dbReference type="GO" id="GO:0004450">
    <property type="term" value="F:isocitrate dehydrogenase (NADP+) activity"/>
    <property type="evidence" value="ECO:0007669"/>
    <property type="project" value="UniProtKB-UniRule"/>
</dbReference>
<evidence type="ECO:0000256" key="12">
    <source>
        <dbReference type="PIRSR" id="PIRSR604439-1"/>
    </source>
</evidence>
<comment type="caution">
    <text evidence="19">The sequence shown here is derived from an EMBL/GenBank/DDBJ whole genome shotgun (WGS) entry which is preliminary data.</text>
</comment>
<evidence type="ECO:0000256" key="13">
    <source>
        <dbReference type="PIRSR" id="PIRSR604439-2"/>
    </source>
</evidence>
<organism evidence="19 20">
    <name type="scientific">Hymenobacter properus</name>
    <dbReference type="NCBI Taxonomy" id="2791026"/>
    <lineage>
        <taxon>Bacteria</taxon>
        <taxon>Pseudomonadati</taxon>
        <taxon>Bacteroidota</taxon>
        <taxon>Cytophagia</taxon>
        <taxon>Cytophagales</taxon>
        <taxon>Hymenobacteraceae</taxon>
        <taxon>Hymenobacter</taxon>
    </lineage>
</organism>
<keyword evidence="8 13" id="KW-0521">NADP</keyword>
<dbReference type="PROSITE" id="PS00470">
    <property type="entry name" value="IDH_IMDH"/>
    <property type="match status" value="1"/>
</dbReference>
<evidence type="ECO:0000256" key="11">
    <source>
        <dbReference type="ARBA" id="ARBA00023554"/>
    </source>
</evidence>
<feature type="binding site" evidence="13">
    <location>
        <position position="94"/>
    </location>
    <ligand>
        <name>NADP(+)</name>
        <dbReference type="ChEBI" id="CHEBI:58349"/>
    </ligand>
</feature>
<comment type="catalytic activity">
    <reaction evidence="11">
        <text>D-threo-isocitrate + NADP(+) = 2-oxoglutarate + CO2 + NADPH</text>
        <dbReference type="Rhea" id="RHEA:19629"/>
        <dbReference type="ChEBI" id="CHEBI:15562"/>
        <dbReference type="ChEBI" id="CHEBI:16526"/>
        <dbReference type="ChEBI" id="CHEBI:16810"/>
        <dbReference type="ChEBI" id="CHEBI:57783"/>
        <dbReference type="ChEBI" id="CHEBI:58349"/>
        <dbReference type="EC" id="1.1.1.42"/>
    </reaction>
</comment>
<feature type="domain" description="Isopropylmalate dehydrogenase-like" evidence="18">
    <location>
        <begin position="20"/>
        <end position="417"/>
    </location>
</feature>
<evidence type="ECO:0000313" key="19">
    <source>
        <dbReference type="EMBL" id="MBF9143693.1"/>
    </source>
</evidence>
<dbReference type="SMART" id="SM01329">
    <property type="entry name" value="Iso_dh"/>
    <property type="match status" value="1"/>
</dbReference>
<comment type="cofactor">
    <cofactor evidence="1">
        <name>Mn(2+)</name>
        <dbReference type="ChEBI" id="CHEBI:29035"/>
    </cofactor>
</comment>
<evidence type="ECO:0000256" key="9">
    <source>
        <dbReference type="ARBA" id="ARBA00023002"/>
    </source>
</evidence>
<evidence type="ECO:0000256" key="16">
    <source>
        <dbReference type="PIRSR" id="PIRSR604439-5"/>
    </source>
</evidence>
<dbReference type="NCBIfam" id="TIGR00183">
    <property type="entry name" value="prok_nadp_idh"/>
    <property type="match status" value="1"/>
</dbReference>
<dbReference type="NCBIfam" id="NF005425">
    <property type="entry name" value="PRK07006.1"/>
    <property type="match status" value="1"/>
</dbReference>
<evidence type="ECO:0000256" key="15">
    <source>
        <dbReference type="PIRSR" id="PIRSR604439-4"/>
    </source>
</evidence>
<dbReference type="InterPro" id="IPR024084">
    <property type="entry name" value="IsoPropMal-DH-like_dom"/>
</dbReference>
<keyword evidence="9" id="KW-0560">Oxidoreductase</keyword>
<evidence type="ECO:0000256" key="2">
    <source>
        <dbReference type="ARBA" id="ARBA00007769"/>
    </source>
</evidence>
<reference evidence="19 20" key="1">
    <citation type="submission" date="2020-11" db="EMBL/GenBank/DDBJ databases">
        <authorList>
            <person name="Kim M.K."/>
        </authorList>
    </citation>
    <scope>NUCLEOTIDE SEQUENCE [LARGE SCALE GENOMIC DNA]</scope>
    <source>
        <strain evidence="19 20">BT439</strain>
    </source>
</reference>
<dbReference type="SUPFAM" id="SSF53659">
    <property type="entry name" value="Isocitrate/Isopropylmalate dehydrogenase-like"/>
    <property type="match status" value="1"/>
</dbReference>
<evidence type="ECO:0000259" key="18">
    <source>
        <dbReference type="SMART" id="SM01329"/>
    </source>
</evidence>
<feature type="binding site" evidence="14">
    <location>
        <position position="310"/>
    </location>
    <ligand>
        <name>Mg(2+)</name>
        <dbReference type="ChEBI" id="CHEBI:18420"/>
    </ligand>
</feature>
<feature type="binding site" evidence="13">
    <location>
        <position position="400"/>
    </location>
    <ligand>
        <name>NADP(+)</name>
        <dbReference type="ChEBI" id="CHEBI:58349"/>
    </ligand>
</feature>
<dbReference type="GO" id="GO:0051287">
    <property type="term" value="F:NAD binding"/>
    <property type="evidence" value="ECO:0007669"/>
    <property type="project" value="InterPro"/>
</dbReference>
<dbReference type="AlphaFoldDB" id="A0A931BK25"/>
<comment type="cofactor">
    <cofactor evidence="14">
        <name>Mg(2+)</name>
        <dbReference type="ChEBI" id="CHEBI:18420"/>
    </cofactor>
    <cofactor evidence="14">
        <name>Mn(2+)</name>
        <dbReference type="ChEBI" id="CHEBI:29035"/>
    </cofactor>
    <text evidence="14">Binds 1 Mg(2+) or Mn(2+) ion per subunit.</text>
</comment>
<dbReference type="GO" id="GO:0006099">
    <property type="term" value="P:tricarboxylic acid cycle"/>
    <property type="evidence" value="ECO:0007669"/>
    <property type="project" value="UniProtKB-UniRule"/>
</dbReference>
<feature type="binding site" evidence="12">
    <location>
        <position position="105"/>
    </location>
    <ligand>
        <name>D-threo-isocitrate</name>
        <dbReference type="ChEBI" id="CHEBI:15562"/>
    </ligand>
</feature>
<evidence type="ECO:0000313" key="20">
    <source>
        <dbReference type="Proteomes" id="UP000645610"/>
    </source>
</evidence>
<evidence type="ECO:0000256" key="3">
    <source>
        <dbReference type="ARBA" id="ARBA00011738"/>
    </source>
</evidence>
<dbReference type="Gene3D" id="3.40.718.10">
    <property type="entry name" value="Isopropylmalate Dehydrogenase"/>
    <property type="match status" value="1"/>
</dbReference>
<evidence type="ECO:0000256" key="17">
    <source>
        <dbReference type="RuleBase" id="RU004446"/>
    </source>
</evidence>
<dbReference type="EC" id="1.1.1.42" evidence="17"/>
<dbReference type="RefSeq" id="WP_196288036.1">
    <property type="nucleotide sequence ID" value="NZ_JADQDP010000004.1"/>
</dbReference>
<feature type="binding site" evidence="12">
    <location>
        <position position="103"/>
    </location>
    <ligand>
        <name>D-threo-isocitrate</name>
        <dbReference type="ChEBI" id="CHEBI:15562"/>
    </ligand>
</feature>
<keyword evidence="7 14" id="KW-0460">Magnesium</keyword>
<name>A0A931BK25_9BACT</name>
<accession>A0A931BK25</accession>
<feature type="modified residue" description="Phosphoserine" evidence="16">
    <location>
        <position position="103"/>
    </location>
</feature>
<dbReference type="InterPro" id="IPR019818">
    <property type="entry name" value="IsoCit/isopropylmalate_DH_CS"/>
</dbReference>
<evidence type="ECO:0000256" key="7">
    <source>
        <dbReference type="ARBA" id="ARBA00022842"/>
    </source>
</evidence>
<feature type="binding site" evidence="12">
    <location>
        <position position="109"/>
    </location>
    <ligand>
        <name>D-threo-isocitrate</name>
        <dbReference type="ChEBI" id="CHEBI:15562"/>
    </ligand>
</feature>
<proteinExistence type="inferred from homology"/>
<keyword evidence="20" id="KW-1185">Reference proteome</keyword>
<keyword evidence="5 17" id="KW-0816">Tricarboxylic acid cycle</keyword>
<feature type="site" description="Critical for catalysis" evidence="15">
    <location>
        <position position="150"/>
    </location>
</feature>
<dbReference type="Proteomes" id="UP000645610">
    <property type="component" value="Unassembled WGS sequence"/>
</dbReference>